<dbReference type="InterPro" id="IPR021359">
    <property type="entry name" value="DUF2812"/>
</dbReference>
<evidence type="ECO:0000313" key="2">
    <source>
        <dbReference type="Proteomes" id="UP000053405"/>
    </source>
</evidence>
<dbReference type="EMBL" id="BANT01000023">
    <property type="protein sequence ID" value="GAC57688.1"/>
    <property type="molecule type" value="Genomic_DNA"/>
</dbReference>
<accession>L7LCC3</accession>
<proteinExistence type="predicted"/>
<organism evidence="1 2">
    <name type="scientific">Gordonia hirsuta DSM 44140 = NBRC 16056</name>
    <dbReference type="NCBI Taxonomy" id="1121927"/>
    <lineage>
        <taxon>Bacteria</taxon>
        <taxon>Bacillati</taxon>
        <taxon>Actinomycetota</taxon>
        <taxon>Actinomycetes</taxon>
        <taxon>Mycobacteriales</taxon>
        <taxon>Gordoniaceae</taxon>
        <taxon>Gordonia</taxon>
    </lineage>
</organism>
<dbReference type="eggNOG" id="ENOG5031VUE">
    <property type="taxonomic scope" value="Bacteria"/>
</dbReference>
<evidence type="ECO:0000313" key="1">
    <source>
        <dbReference type="EMBL" id="GAC57688.1"/>
    </source>
</evidence>
<dbReference type="OrthoDB" id="4377336at2"/>
<name>L7LCC3_9ACTN</name>
<dbReference type="STRING" id="1121927.GOHSU_23_00340"/>
<dbReference type="Pfam" id="PF11193">
    <property type="entry name" value="DUF2812"/>
    <property type="match status" value="1"/>
</dbReference>
<dbReference type="AlphaFoldDB" id="L7LCC3"/>
<keyword evidence="2" id="KW-1185">Reference proteome</keyword>
<gene>
    <name evidence="1" type="ORF">GOHSU_23_00340</name>
</gene>
<sequence>MTSTAWLVPLRRPSHESLEHYLEQQAADGRHLAGVDLLSPLRLRFIDAPPAQVRYVVERRAQPAPVDYFSFREDLGWEHVGRVGDRHFWRREYDGERPEGFIANRRGALDWVS</sequence>
<reference evidence="1 2" key="1">
    <citation type="submission" date="2012-12" db="EMBL/GenBank/DDBJ databases">
        <title>Whole genome shotgun sequence of Gordonia hirsuta NBRC 16056.</title>
        <authorList>
            <person name="Isaki-Nakamura S."/>
            <person name="Hosoyama A."/>
            <person name="Tsuchikane K."/>
            <person name="Katsumata H."/>
            <person name="Baba S."/>
            <person name="Yamazaki S."/>
            <person name="Fujita N."/>
        </authorList>
    </citation>
    <scope>NUCLEOTIDE SEQUENCE [LARGE SCALE GENOMIC DNA]</scope>
    <source>
        <strain evidence="1 2">NBRC 16056</strain>
    </source>
</reference>
<dbReference type="RefSeq" id="WP_005940323.1">
    <property type="nucleotide sequence ID" value="NZ_ATVK01000012.1"/>
</dbReference>
<comment type="caution">
    <text evidence="1">The sequence shown here is derived from an EMBL/GenBank/DDBJ whole genome shotgun (WGS) entry which is preliminary data.</text>
</comment>
<dbReference type="Proteomes" id="UP000053405">
    <property type="component" value="Unassembled WGS sequence"/>
</dbReference>
<protein>
    <submittedName>
        <fullName evidence="1">Uncharacterized protein</fullName>
    </submittedName>
</protein>